<organism evidence="1 2">
    <name type="scientific">Zizania palustris</name>
    <name type="common">Northern wild rice</name>
    <dbReference type="NCBI Taxonomy" id="103762"/>
    <lineage>
        <taxon>Eukaryota</taxon>
        <taxon>Viridiplantae</taxon>
        <taxon>Streptophyta</taxon>
        <taxon>Embryophyta</taxon>
        <taxon>Tracheophyta</taxon>
        <taxon>Spermatophyta</taxon>
        <taxon>Magnoliopsida</taxon>
        <taxon>Liliopsida</taxon>
        <taxon>Poales</taxon>
        <taxon>Poaceae</taxon>
        <taxon>BOP clade</taxon>
        <taxon>Oryzoideae</taxon>
        <taxon>Oryzeae</taxon>
        <taxon>Zizaniinae</taxon>
        <taxon>Zizania</taxon>
    </lineage>
</organism>
<evidence type="ECO:0000313" key="2">
    <source>
        <dbReference type="Proteomes" id="UP000729402"/>
    </source>
</evidence>
<name>A0A8J5T7M4_ZIZPA</name>
<accession>A0A8J5T7M4</accession>
<dbReference type="EMBL" id="JAAALK010000086">
    <property type="protein sequence ID" value="KAG8081942.1"/>
    <property type="molecule type" value="Genomic_DNA"/>
</dbReference>
<proteinExistence type="predicted"/>
<comment type="caution">
    <text evidence="1">The sequence shown here is derived from an EMBL/GenBank/DDBJ whole genome shotgun (WGS) entry which is preliminary data.</text>
</comment>
<sequence length="131" mass="14455">MVGGLPIGWCPSVARVYASVLDLTERRSPSMPSPTAGEPPFPHLFMRFSEDDDDMDESYAGDPSAYCRFFFFASTTGGFPSRHWCHPHPRSTIDASPTLFSPPLGLLTLLREPALSCAHQSLPHQPCLLLH</sequence>
<reference evidence="1" key="2">
    <citation type="submission" date="2021-02" db="EMBL/GenBank/DDBJ databases">
        <authorList>
            <person name="Kimball J.A."/>
            <person name="Haas M.W."/>
            <person name="Macchietto M."/>
            <person name="Kono T."/>
            <person name="Duquette J."/>
            <person name="Shao M."/>
        </authorList>
    </citation>
    <scope>NUCLEOTIDE SEQUENCE</scope>
    <source>
        <tissue evidence="1">Fresh leaf tissue</tissue>
    </source>
</reference>
<dbReference type="Proteomes" id="UP000729402">
    <property type="component" value="Unassembled WGS sequence"/>
</dbReference>
<reference evidence="1" key="1">
    <citation type="journal article" date="2021" name="bioRxiv">
        <title>Whole Genome Assembly and Annotation of Northern Wild Rice, Zizania palustris L., Supports a Whole Genome Duplication in the Zizania Genus.</title>
        <authorList>
            <person name="Haas M."/>
            <person name="Kono T."/>
            <person name="Macchietto M."/>
            <person name="Millas R."/>
            <person name="McGilp L."/>
            <person name="Shao M."/>
            <person name="Duquette J."/>
            <person name="Hirsch C.N."/>
            <person name="Kimball J."/>
        </authorList>
    </citation>
    <scope>NUCLEOTIDE SEQUENCE</scope>
    <source>
        <tissue evidence="1">Fresh leaf tissue</tissue>
    </source>
</reference>
<protein>
    <submittedName>
        <fullName evidence="1">Uncharacterized protein</fullName>
    </submittedName>
</protein>
<dbReference type="AlphaFoldDB" id="A0A8J5T7M4"/>
<keyword evidence="2" id="KW-1185">Reference proteome</keyword>
<gene>
    <name evidence="1" type="ORF">GUJ93_ZPchr0014g47173</name>
</gene>
<evidence type="ECO:0000313" key="1">
    <source>
        <dbReference type="EMBL" id="KAG8081942.1"/>
    </source>
</evidence>